<evidence type="ECO:0000256" key="2">
    <source>
        <dbReference type="SAM" id="SignalP"/>
    </source>
</evidence>
<proteinExistence type="predicted"/>
<evidence type="ECO:0000313" key="4">
    <source>
        <dbReference type="Proteomes" id="UP001464923"/>
    </source>
</evidence>
<comment type="caution">
    <text evidence="3">The sequence shown here is derived from an EMBL/GenBank/DDBJ whole genome shotgun (WGS) entry which is preliminary data.</text>
</comment>
<sequence length="294" mass="29541">MPTVAAVGAALLSALLFALAAVAQQTSAAADPHDRGLRMLARLVRDPRWLAGSLGDTAAFAMQAVALGFGSLLLVQPLIVTQLVFALPLAAWWAGRRPSRRELAWAAVLVVALVLFVTVGEPTAGVDRAGLTTWAPTGSVLLVLFAACLVAARVTTGTARALLLAAATGIAYGVVAALTLGVVDTLSDGIVALLTSWETWALVVAVVGGTLLQQAAFQAGALGASLPAVVVGEPVVAAVVGVTVLDERLATGGDGWALVAVLVVVLVVATVALARAGAGAEDRSGVLEPGEQSP</sequence>
<keyword evidence="1" id="KW-0812">Transmembrane</keyword>
<feature type="transmembrane region" description="Helical" evidence="1">
    <location>
        <begin position="189"/>
        <end position="212"/>
    </location>
</feature>
<name>A0ABV1JX92_9PSEU</name>
<dbReference type="RefSeq" id="WP_349302416.1">
    <property type="nucleotide sequence ID" value="NZ_JBEDNP010000010.1"/>
</dbReference>
<evidence type="ECO:0000313" key="3">
    <source>
        <dbReference type="EMBL" id="MEQ3540582.1"/>
    </source>
</evidence>
<feature type="signal peptide" evidence="2">
    <location>
        <begin position="1"/>
        <end position="20"/>
    </location>
</feature>
<evidence type="ECO:0000256" key="1">
    <source>
        <dbReference type="SAM" id="Phobius"/>
    </source>
</evidence>
<dbReference type="Proteomes" id="UP001464923">
    <property type="component" value="Unassembled WGS sequence"/>
</dbReference>
<feature type="transmembrane region" description="Helical" evidence="1">
    <location>
        <begin position="161"/>
        <end position="183"/>
    </location>
</feature>
<feature type="transmembrane region" description="Helical" evidence="1">
    <location>
        <begin position="103"/>
        <end position="119"/>
    </location>
</feature>
<feature type="chain" id="PRO_5047457917" evidence="2">
    <location>
        <begin position="21"/>
        <end position="294"/>
    </location>
</feature>
<accession>A0ABV1JX92</accession>
<feature type="transmembrane region" description="Helical" evidence="1">
    <location>
        <begin position="256"/>
        <end position="274"/>
    </location>
</feature>
<keyword evidence="4" id="KW-1185">Reference proteome</keyword>
<dbReference type="PANTHER" id="PTHR40761">
    <property type="entry name" value="CONSERVED INTEGRAL MEMBRANE ALANINE VALINE AND LEUCINE RICH PROTEIN-RELATED"/>
    <property type="match status" value="1"/>
</dbReference>
<dbReference type="NCBIfam" id="NF038012">
    <property type="entry name" value="DMT_1"/>
    <property type="match status" value="1"/>
</dbReference>
<feature type="transmembrane region" description="Helical" evidence="1">
    <location>
        <begin position="58"/>
        <end position="91"/>
    </location>
</feature>
<feature type="transmembrane region" description="Helical" evidence="1">
    <location>
        <begin position="131"/>
        <end position="154"/>
    </location>
</feature>
<keyword evidence="1" id="KW-0472">Membrane</keyword>
<dbReference type="EMBL" id="JBEDNP010000010">
    <property type="protein sequence ID" value="MEQ3540582.1"/>
    <property type="molecule type" value="Genomic_DNA"/>
</dbReference>
<protein>
    <submittedName>
        <fullName evidence="3">DMT family transporter</fullName>
    </submittedName>
</protein>
<organism evidence="3 4">
    <name type="scientific">Pseudonocardia tropica</name>
    <dbReference type="NCBI Taxonomy" id="681289"/>
    <lineage>
        <taxon>Bacteria</taxon>
        <taxon>Bacillati</taxon>
        <taxon>Actinomycetota</taxon>
        <taxon>Actinomycetes</taxon>
        <taxon>Pseudonocardiales</taxon>
        <taxon>Pseudonocardiaceae</taxon>
        <taxon>Pseudonocardia</taxon>
    </lineage>
</organism>
<gene>
    <name evidence="3" type="ORF">WHI96_17340</name>
</gene>
<reference evidence="3 4" key="1">
    <citation type="submission" date="2024-03" db="EMBL/GenBank/DDBJ databases">
        <title>Draft genome sequence of Pseudonocardia tropica JCM 19149.</title>
        <authorList>
            <person name="Butdee W."/>
            <person name="Duangmal K."/>
        </authorList>
    </citation>
    <scope>NUCLEOTIDE SEQUENCE [LARGE SCALE GENOMIC DNA]</scope>
    <source>
        <strain evidence="3 4">JCM 19149</strain>
    </source>
</reference>
<feature type="transmembrane region" description="Helical" evidence="1">
    <location>
        <begin position="224"/>
        <end position="244"/>
    </location>
</feature>
<keyword evidence="1" id="KW-1133">Transmembrane helix</keyword>
<keyword evidence="2" id="KW-0732">Signal</keyword>
<dbReference type="PANTHER" id="PTHR40761:SF1">
    <property type="entry name" value="CONSERVED INTEGRAL MEMBRANE ALANINE VALINE AND LEUCINE RICH PROTEIN-RELATED"/>
    <property type="match status" value="1"/>
</dbReference>